<keyword evidence="1" id="KW-0175">Coiled coil</keyword>
<dbReference type="GeneID" id="30523493"/>
<organism evidence="2 3">
    <name type="scientific">Cedratvirus A11</name>
    <dbReference type="NCBI Taxonomy" id="1903266"/>
    <lineage>
        <taxon>Viruses</taxon>
        <taxon>Pithoviruses</taxon>
        <taxon>Orthocedratvirinae</taxon>
        <taxon>Alphacedratvirus</taxon>
        <taxon>Alphacedratvirus aljazairmassiliense</taxon>
    </lineage>
</organism>
<dbReference type="KEGG" id="vg:30523493"/>
<protein>
    <submittedName>
        <fullName evidence="2">Uncharacterized protein</fullName>
    </submittedName>
</protein>
<proteinExistence type="predicted"/>
<feature type="coiled-coil region" evidence="1">
    <location>
        <begin position="112"/>
        <end position="145"/>
    </location>
</feature>
<evidence type="ECO:0000313" key="3">
    <source>
        <dbReference type="Proteomes" id="UP000201465"/>
    </source>
</evidence>
<dbReference type="InterPro" id="IPR043887">
    <property type="entry name" value="DUF5845"/>
</dbReference>
<evidence type="ECO:0000256" key="1">
    <source>
        <dbReference type="SAM" id="Coils"/>
    </source>
</evidence>
<reference evidence="2 3" key="1">
    <citation type="submission" date="2016-11" db="EMBL/GenBank/DDBJ databases">
        <authorList>
            <consortium name="Urmite Genomes"/>
        </authorList>
    </citation>
    <scope>NUCLEOTIDE SEQUENCE [LARGE SCALE GENOMIC DNA]</scope>
    <source>
        <strain evidence="2 3">A11</strain>
    </source>
</reference>
<sequence>MFRVSKLAFLTPSATYNYSVVLFENMPASCYQNFPSFPNCHTLFVVDCDKNFVFHHVLQRHFPNVTRLFLYSHPCDSCVLYRDFPIIYLAERHAHYKKRWVPDRKNIYLISQERLEEEIKNSEEMAKLEDRISYLEDRAKVYKEAMPEDSCKTQ</sequence>
<gene>
    <name evidence="2" type="ORF">BQ3484_507</name>
</gene>
<evidence type="ECO:0000313" key="2">
    <source>
        <dbReference type="EMBL" id="SHO33575.1"/>
    </source>
</evidence>
<dbReference type="EMBL" id="LT671577">
    <property type="protein sequence ID" value="SHO33575.1"/>
    <property type="molecule type" value="Genomic_DNA"/>
</dbReference>
<dbReference type="Proteomes" id="UP000201465">
    <property type="component" value="Segment"/>
</dbReference>
<name>A0A1M7XV52_9VIRU</name>
<keyword evidence="3" id="KW-1185">Reference proteome</keyword>
<dbReference type="Pfam" id="PF19163">
    <property type="entry name" value="DUF5845"/>
    <property type="match status" value="1"/>
</dbReference>
<dbReference type="RefSeq" id="YP_009329447.1">
    <property type="nucleotide sequence ID" value="NC_032108.1"/>
</dbReference>
<accession>A0A1M7XV52</accession>